<dbReference type="OMA" id="ANEENHI"/>
<feature type="compositionally biased region" description="Acidic residues" evidence="1">
    <location>
        <begin position="141"/>
        <end position="150"/>
    </location>
</feature>
<reference evidence="4" key="1">
    <citation type="submission" date="2012-12" db="EMBL/GenBank/DDBJ databases">
        <authorList>
            <person name="Hellsten U."/>
            <person name="Grimwood J."/>
            <person name="Chapman J.A."/>
            <person name="Shapiro H."/>
            <person name="Aerts A."/>
            <person name="Otillar R.P."/>
            <person name="Terry A.Y."/>
            <person name="Boore J.L."/>
            <person name="Simakov O."/>
            <person name="Marletaz F."/>
            <person name="Cho S.-J."/>
            <person name="Edsinger-Gonzales E."/>
            <person name="Havlak P."/>
            <person name="Kuo D.-H."/>
            <person name="Larsson T."/>
            <person name="Lv J."/>
            <person name="Arendt D."/>
            <person name="Savage R."/>
            <person name="Osoegawa K."/>
            <person name="de Jong P."/>
            <person name="Lindberg D.R."/>
            <person name="Seaver E.C."/>
            <person name="Weisblat D.A."/>
            <person name="Putnam N.H."/>
            <person name="Grigoriev I.V."/>
            <person name="Rokhsar D.S."/>
        </authorList>
    </citation>
    <scope>NUCLEOTIDE SEQUENCE</scope>
    <source>
        <strain evidence="4">I ESC-2004</strain>
    </source>
</reference>
<reference evidence="3" key="3">
    <citation type="submission" date="2015-06" db="UniProtKB">
        <authorList>
            <consortium name="EnsemblMetazoa"/>
        </authorList>
    </citation>
    <scope>IDENTIFICATION</scope>
</reference>
<feature type="compositionally biased region" description="Basic and acidic residues" evidence="1">
    <location>
        <begin position="159"/>
        <end position="185"/>
    </location>
</feature>
<dbReference type="EnsemblMetazoa" id="CapteT219804">
    <property type="protein sequence ID" value="CapteP219804"/>
    <property type="gene ID" value="CapteG219804"/>
</dbReference>
<evidence type="ECO:0000313" key="3">
    <source>
        <dbReference type="EnsemblMetazoa" id="CapteP219804"/>
    </source>
</evidence>
<dbReference type="HOGENOM" id="CLU_596193_0_0_1"/>
<accession>R7TK12</accession>
<proteinExistence type="predicted"/>
<evidence type="ECO:0000313" key="4">
    <source>
        <dbReference type="Proteomes" id="UP000014760"/>
    </source>
</evidence>
<dbReference type="EMBL" id="KB310318">
    <property type="protein sequence ID" value="ELT91866.1"/>
    <property type="molecule type" value="Genomic_DNA"/>
</dbReference>
<gene>
    <name evidence="2" type="ORF">CAPTEDRAFT_219804</name>
</gene>
<sequence>MVAQRKLSDVIVEIYEEQEDAFVYPISSQKEARAFVKALHSKGIDYNEMCEAIGEFEHNFCSWRKGLGRQGIGQAIISLINEPFKDLLLSDEESEEEEEEEEPVILRQDIIKSEDKLRPLSRVEQLKGEAAKIAALSADSSSDDATDSTDESTNLSDFSSRDSSVEKWLDEKSEDVAKDEKKGELAKKEEDIITKKVESKEEKFVKEVKNHEKEIVAKEEEKKEEVKEIKKEEITEKKQEVVKEKKKAEFGKKDDSVPTVKREKVCVKIEKEEVKEEKKVEKREEEKEKEDEKSSNGPFRDDISSDSSSVVEAEITEGYDSDLDPEGVDPNSDKAALLRQVTALKTDMETNDAGFLYIFTDSSKFASRPRLKIGCSRFPQKRLEQAMKFNIDIRMVFCVEVTQRKSALESVCMQLKPYRLEAQDDWFKAAQDKAIRVVTETAKIFTDKEENDEDSESAC</sequence>
<name>R7TK12_CAPTE</name>
<reference evidence="2 4" key="2">
    <citation type="journal article" date="2013" name="Nature">
        <title>Insights into bilaterian evolution from three spiralian genomes.</title>
        <authorList>
            <person name="Simakov O."/>
            <person name="Marletaz F."/>
            <person name="Cho S.J."/>
            <person name="Edsinger-Gonzales E."/>
            <person name="Havlak P."/>
            <person name="Hellsten U."/>
            <person name="Kuo D.H."/>
            <person name="Larsson T."/>
            <person name="Lv J."/>
            <person name="Arendt D."/>
            <person name="Savage R."/>
            <person name="Osoegawa K."/>
            <person name="de Jong P."/>
            <person name="Grimwood J."/>
            <person name="Chapman J.A."/>
            <person name="Shapiro H."/>
            <person name="Aerts A."/>
            <person name="Otillar R.P."/>
            <person name="Terry A.Y."/>
            <person name="Boore J.L."/>
            <person name="Grigoriev I.V."/>
            <person name="Lindberg D.R."/>
            <person name="Seaver E.C."/>
            <person name="Weisblat D.A."/>
            <person name="Putnam N.H."/>
            <person name="Rokhsar D.S."/>
        </authorList>
    </citation>
    <scope>NUCLEOTIDE SEQUENCE</scope>
    <source>
        <strain evidence="2 4">I ESC-2004</strain>
    </source>
</reference>
<dbReference type="EMBL" id="AMQN01002889">
    <property type="status" value="NOT_ANNOTATED_CDS"/>
    <property type="molecule type" value="Genomic_DNA"/>
</dbReference>
<evidence type="ECO:0000256" key="1">
    <source>
        <dbReference type="SAM" id="MobiDB-lite"/>
    </source>
</evidence>
<feature type="compositionally biased region" description="Basic and acidic residues" evidence="1">
    <location>
        <begin position="273"/>
        <end position="303"/>
    </location>
</feature>
<dbReference type="Proteomes" id="UP000014760">
    <property type="component" value="Unassembled WGS sequence"/>
</dbReference>
<feature type="region of interest" description="Disordered" evidence="1">
    <location>
        <begin position="134"/>
        <end position="185"/>
    </location>
</feature>
<dbReference type="OrthoDB" id="10676772at2759"/>
<keyword evidence="4" id="KW-1185">Reference proteome</keyword>
<feature type="region of interest" description="Disordered" evidence="1">
    <location>
        <begin position="273"/>
        <end position="311"/>
    </location>
</feature>
<evidence type="ECO:0000313" key="2">
    <source>
        <dbReference type="EMBL" id="ELT91866.1"/>
    </source>
</evidence>
<feature type="region of interest" description="Disordered" evidence="1">
    <location>
        <begin position="218"/>
        <end position="258"/>
    </location>
</feature>
<protein>
    <submittedName>
        <fullName evidence="2 3">Uncharacterized protein</fullName>
    </submittedName>
</protein>
<dbReference type="AlphaFoldDB" id="R7TK12"/>
<organism evidence="2">
    <name type="scientific">Capitella teleta</name>
    <name type="common">Polychaete worm</name>
    <dbReference type="NCBI Taxonomy" id="283909"/>
    <lineage>
        <taxon>Eukaryota</taxon>
        <taxon>Metazoa</taxon>
        <taxon>Spiralia</taxon>
        <taxon>Lophotrochozoa</taxon>
        <taxon>Annelida</taxon>
        <taxon>Polychaeta</taxon>
        <taxon>Sedentaria</taxon>
        <taxon>Scolecida</taxon>
        <taxon>Capitellidae</taxon>
        <taxon>Capitella</taxon>
    </lineage>
</organism>